<evidence type="ECO:0000313" key="1">
    <source>
        <dbReference type="EMBL" id="KAJ0013577.1"/>
    </source>
</evidence>
<organism evidence="1 2">
    <name type="scientific">Pistacia integerrima</name>
    <dbReference type="NCBI Taxonomy" id="434235"/>
    <lineage>
        <taxon>Eukaryota</taxon>
        <taxon>Viridiplantae</taxon>
        <taxon>Streptophyta</taxon>
        <taxon>Embryophyta</taxon>
        <taxon>Tracheophyta</taxon>
        <taxon>Spermatophyta</taxon>
        <taxon>Magnoliopsida</taxon>
        <taxon>eudicotyledons</taxon>
        <taxon>Gunneridae</taxon>
        <taxon>Pentapetalae</taxon>
        <taxon>rosids</taxon>
        <taxon>malvids</taxon>
        <taxon>Sapindales</taxon>
        <taxon>Anacardiaceae</taxon>
        <taxon>Pistacia</taxon>
    </lineage>
</organism>
<reference evidence="2" key="1">
    <citation type="journal article" date="2023" name="G3 (Bethesda)">
        <title>Genome assembly and association tests identify interacting loci associated with vigor, precocity, and sex in interspecific pistachio rootstocks.</title>
        <authorList>
            <person name="Palmer W."/>
            <person name="Jacygrad E."/>
            <person name="Sagayaradj S."/>
            <person name="Cavanaugh K."/>
            <person name="Han R."/>
            <person name="Bertier L."/>
            <person name="Beede B."/>
            <person name="Kafkas S."/>
            <person name="Golino D."/>
            <person name="Preece J."/>
            <person name="Michelmore R."/>
        </authorList>
    </citation>
    <scope>NUCLEOTIDE SEQUENCE [LARGE SCALE GENOMIC DNA]</scope>
</reference>
<dbReference type="Proteomes" id="UP001163603">
    <property type="component" value="Chromosome 13"/>
</dbReference>
<proteinExistence type="predicted"/>
<keyword evidence="2" id="KW-1185">Reference proteome</keyword>
<name>A0ACC0X9E0_9ROSI</name>
<sequence length="41" mass="4654">MLGGSRDARDEVKVKVDAAENNVEKIKQTVTDWQKESGFHH</sequence>
<protein>
    <submittedName>
        <fullName evidence="1">Uncharacterized protein</fullName>
    </submittedName>
</protein>
<gene>
    <name evidence="1" type="ORF">Pint_20665</name>
</gene>
<dbReference type="EMBL" id="CM047748">
    <property type="protein sequence ID" value="KAJ0013577.1"/>
    <property type="molecule type" value="Genomic_DNA"/>
</dbReference>
<evidence type="ECO:0000313" key="2">
    <source>
        <dbReference type="Proteomes" id="UP001163603"/>
    </source>
</evidence>
<accession>A0ACC0X9E0</accession>
<comment type="caution">
    <text evidence="1">The sequence shown here is derived from an EMBL/GenBank/DDBJ whole genome shotgun (WGS) entry which is preliminary data.</text>
</comment>